<organism evidence="2 3">
    <name type="scientific">Robiginitalea marina</name>
    <dbReference type="NCBI Taxonomy" id="2954105"/>
    <lineage>
        <taxon>Bacteria</taxon>
        <taxon>Pseudomonadati</taxon>
        <taxon>Bacteroidota</taxon>
        <taxon>Flavobacteriia</taxon>
        <taxon>Flavobacteriales</taxon>
        <taxon>Flavobacteriaceae</taxon>
        <taxon>Robiginitalea</taxon>
    </lineage>
</organism>
<dbReference type="Pfam" id="PF11959">
    <property type="entry name" value="DUF3473"/>
    <property type="match status" value="1"/>
</dbReference>
<dbReference type="Proteomes" id="UP001206312">
    <property type="component" value="Unassembled WGS sequence"/>
</dbReference>
<name>A0ABT1AZQ8_9FLAO</name>
<feature type="domain" description="DUF3473" evidence="1">
    <location>
        <begin position="2"/>
        <end position="116"/>
    </location>
</feature>
<dbReference type="EMBL" id="JAMXIB010000010">
    <property type="protein sequence ID" value="MCO5725539.1"/>
    <property type="molecule type" value="Genomic_DNA"/>
</dbReference>
<comment type="caution">
    <text evidence="2">The sequence shown here is derived from an EMBL/GenBank/DDBJ whole genome shotgun (WGS) entry which is preliminary data.</text>
</comment>
<evidence type="ECO:0000313" key="3">
    <source>
        <dbReference type="Proteomes" id="UP001206312"/>
    </source>
</evidence>
<evidence type="ECO:0000259" key="1">
    <source>
        <dbReference type="Pfam" id="PF11959"/>
    </source>
</evidence>
<dbReference type="InterPro" id="IPR022560">
    <property type="entry name" value="DUF3473"/>
</dbReference>
<evidence type="ECO:0000313" key="2">
    <source>
        <dbReference type="EMBL" id="MCO5725539.1"/>
    </source>
</evidence>
<gene>
    <name evidence="2" type="ORF">NG653_11785</name>
</gene>
<keyword evidence="3" id="KW-1185">Reference proteome</keyword>
<proteinExistence type="predicted"/>
<accession>A0ABT1AZQ8</accession>
<sequence length="121" mass="14482">MYGNPKALRIIHRINGIVEIPPSTFRILGINIPFSGGIYFRILPYGIIKYFIRRLRKKCNQPIIMYFHPWELDPKLVKIRKISPLYKFVLYHNTKNSMKKFRKLINDFDFTSIEEYSEISV</sequence>
<reference evidence="2 3" key="1">
    <citation type="submission" date="2022-06" db="EMBL/GenBank/DDBJ databases">
        <authorList>
            <person name="Xuan X."/>
        </authorList>
    </citation>
    <scope>NUCLEOTIDE SEQUENCE [LARGE SCALE GENOMIC DNA]</scope>
    <source>
        <strain evidence="2 3">2V75</strain>
    </source>
</reference>
<protein>
    <submittedName>
        <fullName evidence="2">DUF3473 domain-containing protein</fullName>
    </submittedName>
</protein>